<dbReference type="Pfam" id="PF00621">
    <property type="entry name" value="RhoGEF"/>
    <property type="match status" value="1"/>
</dbReference>
<evidence type="ECO:0000259" key="2">
    <source>
        <dbReference type="PROSITE" id="PS50010"/>
    </source>
</evidence>
<name>A0ABR3JIS4_9AGAR</name>
<feature type="region of interest" description="Disordered" evidence="1">
    <location>
        <begin position="986"/>
        <end position="1021"/>
    </location>
</feature>
<feature type="region of interest" description="Disordered" evidence="1">
    <location>
        <begin position="1124"/>
        <end position="1273"/>
    </location>
</feature>
<feature type="compositionally biased region" description="Low complexity" evidence="1">
    <location>
        <begin position="497"/>
        <end position="527"/>
    </location>
</feature>
<dbReference type="PROSITE" id="PS50010">
    <property type="entry name" value="DH_2"/>
    <property type="match status" value="1"/>
</dbReference>
<dbReference type="CDD" id="cd00160">
    <property type="entry name" value="RhoGEF"/>
    <property type="match status" value="1"/>
</dbReference>
<comment type="caution">
    <text evidence="3">The sequence shown here is derived from an EMBL/GenBank/DDBJ whole genome shotgun (WGS) entry which is preliminary data.</text>
</comment>
<feature type="compositionally biased region" description="Polar residues" evidence="1">
    <location>
        <begin position="39"/>
        <end position="59"/>
    </location>
</feature>
<dbReference type="InterPro" id="IPR035899">
    <property type="entry name" value="DBL_dom_sf"/>
</dbReference>
<feature type="compositionally biased region" description="Polar residues" evidence="1">
    <location>
        <begin position="861"/>
        <end position="873"/>
    </location>
</feature>
<feature type="compositionally biased region" description="Low complexity" evidence="1">
    <location>
        <begin position="874"/>
        <end position="888"/>
    </location>
</feature>
<dbReference type="PANTHER" id="PTHR22834">
    <property type="entry name" value="NUCLEAR FUSION PROTEIN FUS2"/>
    <property type="match status" value="1"/>
</dbReference>
<dbReference type="InterPro" id="IPR000219">
    <property type="entry name" value="DH_dom"/>
</dbReference>
<proteinExistence type="predicted"/>
<reference evidence="4" key="1">
    <citation type="submission" date="2024-06" db="EMBL/GenBank/DDBJ databases">
        <title>Multi-omics analyses provide insights into the biosynthesis of the anticancer antibiotic pleurotin in Hohenbuehelia grisea.</title>
        <authorList>
            <person name="Weaver J.A."/>
            <person name="Alberti F."/>
        </authorList>
    </citation>
    <scope>NUCLEOTIDE SEQUENCE [LARGE SCALE GENOMIC DNA]</scope>
    <source>
        <strain evidence="4">T-177</strain>
    </source>
</reference>
<evidence type="ECO:0000313" key="4">
    <source>
        <dbReference type="Proteomes" id="UP001556367"/>
    </source>
</evidence>
<feature type="compositionally biased region" description="Polar residues" evidence="1">
    <location>
        <begin position="70"/>
        <end position="92"/>
    </location>
</feature>
<protein>
    <recommendedName>
        <fullName evidence="2">DH domain-containing protein</fullName>
    </recommendedName>
</protein>
<dbReference type="SUPFAM" id="SSF48065">
    <property type="entry name" value="DBL homology domain (DH-domain)"/>
    <property type="match status" value="1"/>
</dbReference>
<feature type="compositionally biased region" description="Low complexity" evidence="1">
    <location>
        <begin position="288"/>
        <end position="317"/>
    </location>
</feature>
<dbReference type="Proteomes" id="UP001556367">
    <property type="component" value="Unassembled WGS sequence"/>
</dbReference>
<gene>
    <name evidence="3" type="ORF">HGRIS_001854</name>
</gene>
<organism evidence="3 4">
    <name type="scientific">Hohenbuehelia grisea</name>
    <dbReference type="NCBI Taxonomy" id="104357"/>
    <lineage>
        <taxon>Eukaryota</taxon>
        <taxon>Fungi</taxon>
        <taxon>Dikarya</taxon>
        <taxon>Basidiomycota</taxon>
        <taxon>Agaricomycotina</taxon>
        <taxon>Agaricomycetes</taxon>
        <taxon>Agaricomycetidae</taxon>
        <taxon>Agaricales</taxon>
        <taxon>Pleurotineae</taxon>
        <taxon>Pleurotaceae</taxon>
        <taxon>Hohenbuehelia</taxon>
    </lineage>
</organism>
<dbReference type="PANTHER" id="PTHR22834:SF20">
    <property type="entry name" value="SH3 DOMAIN-CONTAINING PROTEIN"/>
    <property type="match status" value="1"/>
</dbReference>
<evidence type="ECO:0000313" key="3">
    <source>
        <dbReference type="EMBL" id="KAL0955621.1"/>
    </source>
</evidence>
<feature type="region of interest" description="Disordered" evidence="1">
    <location>
        <begin position="589"/>
        <end position="645"/>
    </location>
</feature>
<dbReference type="Gene3D" id="1.20.900.10">
    <property type="entry name" value="Dbl homology (DH) domain"/>
    <property type="match status" value="1"/>
</dbReference>
<feature type="compositionally biased region" description="Polar residues" evidence="1">
    <location>
        <begin position="1258"/>
        <end position="1273"/>
    </location>
</feature>
<feature type="region of interest" description="Disordered" evidence="1">
    <location>
        <begin position="276"/>
        <end position="317"/>
    </location>
</feature>
<sequence>MDMDCSKPLPPSPPHSPPVPPRSPLRPPPRRPQPLHMSIVTNIEASSGNDSKAQESAASADSPIPLSASLLKQQQEPIPSPVSAQTRASKSALTKRQHALHELLSSERAYASDLALIKDVHIPLALGQPAAFHIPASATKTSNNARTLSTASSSTTSSFASATSVGTTSTSATSAASVASSSSMPSAPSLDGPPPMTPADARMIFSNIADLAVFSDHFCDLLQDALGSEIEGGYGEDCVGEAFLAVIPDLETPYKHYITKHSSALAHLTSMTVSLPPVPPPPISDSQSTLTPSTSKDTSSTLSTSTNGTASPTPTPAQTSLANYLSLTRAIASTHTHAWDLPSLLIKPVQRLLKYPLLLQAIIDSTPESHPDYIHLKEAKSRMEEVARSVNEGRRRKEVVREVLEHAKARGGPFSLGIGGGKGAGKNLSTNMSIESLGLGAMGFASVGGIGMGVVGGAGKKKSSLGKMKSLKGKSNSSLPSTDDASHPLDTAPFVESPTASAPNLASTSSTPPSSSTPRPSISSATTVSTNPEAIAVAELAAQLDHTYAFLHGFARDAVAWTRAVKRSVEHLELWSRAFARVIGLRVEGDAPGGGNSSADSGLSGGSGSGSGVMVSMPGEDGVGPAGHGDDATGPGGPNAEFEGEEGALQSEAFDAFLNVVRIHLLPLSAALEPQLRTRVLAPAASLVRSMDEPKTIVNAMNSARPLHEHLLHTPISSSSITSSSKSRPSAQLLHASSTYLALRGQLYTELPAYVALLQRGVSAVLAEWAALQEDYFRESKLRWAELWEMLRVEGEGNTGGAGESVAVWETRWREVFEVVNSMAITRPIVKDKTSKDKDKKRSRNGSISGLPGVSGIVSGLESSARSMTSSRDVPSPSFSPGVSGVTSMLASLDPALPHTGRQPNTNGYGSGYGPTSWHGAPSSQGLPYVSGPLPLAPRPRTRGLSASEVVTLRSAHRDSLHYADNYHVEMESRWLSERERERELGYSAGQSAQSKRSSSRSRRTAGTSISSGERSLGAAGSGGSAAELDYALGFGIGDPGYEEYSEFLARDLRERERLYREAGGHSGFGHEPEYGEFEGDWRVYDDFAQMMMLDGEYRERGATMPGDFDPVSDYVTGGLASSFSQSQTVSTPKAHPRTKSMPALGSSPGSSDMPFSSQNAGSSRSSREEGRGREKEKEREKVKDVEKEKDKDRGRTSRKPSLRRKLTDSIRPTPSGSGTQVQATQSRHRSPSARSINRDNNYFAVDPDAPPTPPANSHFSASITSSTGHSNSYPSWTSAPAKYMCQVVHACHPPPGVSYFSYPFFTLVEGDVYEVLHEAGHPSMHPKLPLHIDDGADCLLLVRDANAVIGWALASFLIPLDDI</sequence>
<dbReference type="SMART" id="SM00325">
    <property type="entry name" value="RhoGEF"/>
    <property type="match status" value="1"/>
</dbReference>
<evidence type="ECO:0000256" key="1">
    <source>
        <dbReference type="SAM" id="MobiDB-lite"/>
    </source>
</evidence>
<dbReference type="EMBL" id="JASNQZ010000006">
    <property type="protein sequence ID" value="KAL0955621.1"/>
    <property type="molecule type" value="Genomic_DNA"/>
</dbReference>
<accession>A0ABR3JIS4</accession>
<feature type="compositionally biased region" description="Low complexity" evidence="1">
    <location>
        <begin position="1005"/>
        <end position="1021"/>
    </location>
</feature>
<feature type="region of interest" description="Disordered" evidence="1">
    <location>
        <begin position="831"/>
        <end position="930"/>
    </location>
</feature>
<dbReference type="InterPro" id="IPR051492">
    <property type="entry name" value="Dynamin-Rho_GEF"/>
</dbReference>
<feature type="compositionally biased region" description="Basic residues" evidence="1">
    <location>
        <begin position="461"/>
        <end position="472"/>
    </location>
</feature>
<feature type="compositionally biased region" description="Low complexity" evidence="1">
    <location>
        <begin position="988"/>
        <end position="997"/>
    </location>
</feature>
<feature type="compositionally biased region" description="Low complexity" evidence="1">
    <location>
        <begin position="1146"/>
        <end position="1165"/>
    </location>
</feature>
<feature type="compositionally biased region" description="Polar residues" evidence="1">
    <location>
        <begin position="1211"/>
        <end position="1226"/>
    </location>
</feature>
<feature type="compositionally biased region" description="Pro residues" evidence="1">
    <location>
        <begin position="8"/>
        <end position="32"/>
    </location>
</feature>
<feature type="domain" description="DH" evidence="2">
    <location>
        <begin position="95"/>
        <end position="393"/>
    </location>
</feature>
<keyword evidence="4" id="KW-1185">Reference proteome</keyword>
<feature type="region of interest" description="Disordered" evidence="1">
    <location>
        <begin position="1"/>
        <end position="93"/>
    </location>
</feature>
<feature type="compositionally biased region" description="Basic and acidic residues" evidence="1">
    <location>
        <begin position="831"/>
        <end position="840"/>
    </location>
</feature>
<feature type="region of interest" description="Disordered" evidence="1">
    <location>
        <begin position="461"/>
        <end position="527"/>
    </location>
</feature>
<feature type="compositionally biased region" description="Basic and acidic residues" evidence="1">
    <location>
        <begin position="1166"/>
        <end position="1196"/>
    </location>
</feature>